<proteinExistence type="predicted"/>
<keyword evidence="7" id="KW-0723">Serine/threonine-protein kinase</keyword>
<dbReference type="AlphaFoldDB" id="A0A7V8VGT9"/>
<evidence type="ECO:0000256" key="3">
    <source>
        <dbReference type="ARBA" id="ARBA00022777"/>
    </source>
</evidence>
<evidence type="ECO:0000313" key="8">
    <source>
        <dbReference type="Proteomes" id="UP000542342"/>
    </source>
</evidence>
<evidence type="ECO:0000256" key="4">
    <source>
        <dbReference type="ARBA" id="ARBA00022840"/>
    </source>
</evidence>
<dbReference type="RefSeq" id="WP_194539529.1">
    <property type="nucleotide sequence ID" value="NZ_JACEFB010000017.1"/>
</dbReference>
<keyword evidence="8" id="KW-1185">Reference proteome</keyword>
<organism evidence="7 8">
    <name type="scientific">Thermogemmata fonticola</name>
    <dbReference type="NCBI Taxonomy" id="2755323"/>
    <lineage>
        <taxon>Bacteria</taxon>
        <taxon>Pseudomonadati</taxon>
        <taxon>Planctomycetota</taxon>
        <taxon>Planctomycetia</taxon>
        <taxon>Gemmatales</taxon>
        <taxon>Gemmataceae</taxon>
        <taxon>Thermogemmata</taxon>
    </lineage>
</organism>
<accession>A0A7V8VGT9</accession>
<evidence type="ECO:0000313" key="7">
    <source>
        <dbReference type="EMBL" id="MBA2227666.1"/>
    </source>
</evidence>
<dbReference type="InterPro" id="IPR000719">
    <property type="entry name" value="Prot_kinase_dom"/>
</dbReference>
<dbReference type="EMBL" id="JACEFB010000017">
    <property type="protein sequence ID" value="MBA2227666.1"/>
    <property type="molecule type" value="Genomic_DNA"/>
</dbReference>
<keyword evidence="2 5" id="KW-0547">Nucleotide-binding</keyword>
<dbReference type="GO" id="GO:0005524">
    <property type="term" value="F:ATP binding"/>
    <property type="evidence" value="ECO:0007669"/>
    <property type="project" value="UniProtKB-UniRule"/>
</dbReference>
<dbReference type="PROSITE" id="PS00108">
    <property type="entry name" value="PROTEIN_KINASE_ST"/>
    <property type="match status" value="1"/>
</dbReference>
<dbReference type="Gene3D" id="3.30.200.20">
    <property type="entry name" value="Phosphorylase Kinase, domain 1"/>
    <property type="match status" value="1"/>
</dbReference>
<dbReference type="SUPFAM" id="SSF56112">
    <property type="entry name" value="Protein kinase-like (PK-like)"/>
    <property type="match status" value="1"/>
</dbReference>
<dbReference type="Pfam" id="PF00069">
    <property type="entry name" value="Pkinase"/>
    <property type="match status" value="1"/>
</dbReference>
<name>A0A7V8VGT9_9BACT</name>
<dbReference type="InterPro" id="IPR011009">
    <property type="entry name" value="Kinase-like_dom_sf"/>
</dbReference>
<protein>
    <submittedName>
        <fullName evidence="7">Serine/threonine protein kinase</fullName>
    </submittedName>
</protein>
<dbReference type="InterPro" id="IPR017441">
    <property type="entry name" value="Protein_kinase_ATP_BS"/>
</dbReference>
<keyword evidence="3 7" id="KW-0418">Kinase</keyword>
<evidence type="ECO:0000259" key="6">
    <source>
        <dbReference type="PROSITE" id="PS50011"/>
    </source>
</evidence>
<evidence type="ECO:0000256" key="5">
    <source>
        <dbReference type="PROSITE-ProRule" id="PRU10141"/>
    </source>
</evidence>
<reference evidence="7 8" key="1">
    <citation type="submission" date="2020-07" db="EMBL/GenBank/DDBJ databases">
        <title>Thermogemmata thermophila gen. nov., sp. nov., a novel moderate thermophilic planctomycete from a Kamchatka hot spring.</title>
        <authorList>
            <person name="Elcheninov A.G."/>
            <person name="Podosokorskaya O.A."/>
            <person name="Kovaleva O.L."/>
            <person name="Novikov A."/>
            <person name="Bonch-Osmolovskaya E.A."/>
            <person name="Toshchakov S.V."/>
            <person name="Kublanov I.V."/>
        </authorList>
    </citation>
    <scope>NUCLEOTIDE SEQUENCE [LARGE SCALE GENOMIC DNA]</scope>
    <source>
        <strain evidence="7 8">2918</strain>
    </source>
</reference>
<feature type="binding site" evidence="5">
    <location>
        <position position="131"/>
    </location>
    <ligand>
        <name>ATP</name>
        <dbReference type="ChEBI" id="CHEBI:30616"/>
    </ligand>
</feature>
<dbReference type="PROSITE" id="PS50011">
    <property type="entry name" value="PROTEIN_KINASE_DOM"/>
    <property type="match status" value="1"/>
</dbReference>
<dbReference type="SMART" id="SM00220">
    <property type="entry name" value="S_TKc"/>
    <property type="match status" value="1"/>
</dbReference>
<dbReference type="PANTHER" id="PTHR43289">
    <property type="entry name" value="MITOGEN-ACTIVATED PROTEIN KINASE KINASE KINASE 20-RELATED"/>
    <property type="match status" value="1"/>
</dbReference>
<feature type="domain" description="Protein kinase" evidence="6">
    <location>
        <begin position="102"/>
        <end position="362"/>
    </location>
</feature>
<sequence>MASSLCSVCSRPLPAESLAEGVCQTCRANTGPTDLESLAAVSSAAAGMQTQAAVGLAQSEEVTRTYHGAEPQTRVALTEHLEGYDTPLPEMLRQLPPAPPGYELIKRLGSGGMGDVFLAREYPTERLVAMKMLRSPGNAIAAERFISEVRALARLNHPHIVKVLATDFLRQQPFFTMEYVSGGTLADRLRQGPLDPREAARLIMLVAQAVHAAHTAQVLHRDIKPSNILLDAQGQPHISDFGLAKMLDRDDGLVTMTGPLGTPSYMPPEQCSRRFGPIGPPADVYSLGATLYHLVTGQPPYRGKTAVEILQQIEEGIPLRPRALRPDLPPALEAIILKCLQKRQEDRYPSAEALAEDLERFLQNSVPSAPLHTPWRRLWLWTRRQRSRLLAGTTGLLLLAVAAILGAVLPRTETPTPDERLAALMNSLRQGESVTLIGPTGLPAWSKVLHGNVALSSDETSERACVYSSLGYGLVLLLPEVPLDRYTLEAEIRLVNLVTARRDGLQMGGLFFGYLPNDSAMPGCVFHAVKHVSFLDHHYTPENPQAYLHPEHVYFGDLILLERPGDFPILAFPRSPHRHPFTPSIVCPAPWRKIQIKVRPDLVETYWRDERGQMVRFAAVKGPALDKQAEVAADSLRKSFPQLDYPTPDWHPRRGLGLWCHRAVYAVRNLTLTPGK</sequence>
<evidence type="ECO:0000256" key="1">
    <source>
        <dbReference type="ARBA" id="ARBA00022679"/>
    </source>
</evidence>
<dbReference type="CDD" id="cd14014">
    <property type="entry name" value="STKc_PknB_like"/>
    <property type="match status" value="1"/>
</dbReference>
<dbReference type="PANTHER" id="PTHR43289:SF6">
    <property type="entry name" value="SERINE_THREONINE-PROTEIN KINASE NEKL-3"/>
    <property type="match status" value="1"/>
</dbReference>
<keyword evidence="4 5" id="KW-0067">ATP-binding</keyword>
<dbReference type="Gene3D" id="1.10.510.10">
    <property type="entry name" value="Transferase(Phosphotransferase) domain 1"/>
    <property type="match status" value="1"/>
</dbReference>
<keyword evidence="1" id="KW-0808">Transferase</keyword>
<evidence type="ECO:0000256" key="2">
    <source>
        <dbReference type="ARBA" id="ARBA00022741"/>
    </source>
</evidence>
<dbReference type="Proteomes" id="UP000542342">
    <property type="component" value="Unassembled WGS sequence"/>
</dbReference>
<comment type="caution">
    <text evidence="7">The sequence shown here is derived from an EMBL/GenBank/DDBJ whole genome shotgun (WGS) entry which is preliminary data.</text>
</comment>
<gene>
    <name evidence="7" type="ORF">H0921_16025</name>
</gene>
<dbReference type="InterPro" id="IPR008271">
    <property type="entry name" value="Ser/Thr_kinase_AS"/>
</dbReference>
<dbReference type="GO" id="GO:0004674">
    <property type="term" value="F:protein serine/threonine kinase activity"/>
    <property type="evidence" value="ECO:0007669"/>
    <property type="project" value="UniProtKB-KW"/>
</dbReference>
<dbReference type="PROSITE" id="PS00107">
    <property type="entry name" value="PROTEIN_KINASE_ATP"/>
    <property type="match status" value="1"/>
</dbReference>